<dbReference type="AlphaFoldDB" id="A0AA47P6D6"/>
<evidence type="ECO:0000256" key="1">
    <source>
        <dbReference type="ARBA" id="ARBA00004430"/>
    </source>
</evidence>
<comment type="similarity">
    <text evidence="6">Belongs to the CIMIP2 family.</text>
</comment>
<name>A0AA47P6D6_MERPO</name>
<keyword evidence="10" id="KW-1185">Reference proteome</keyword>
<dbReference type="EMBL" id="JAOPHQ010000992">
    <property type="protein sequence ID" value="KAK0152476.1"/>
    <property type="molecule type" value="Genomic_DNA"/>
</dbReference>
<evidence type="ECO:0000259" key="8">
    <source>
        <dbReference type="Pfam" id="PF10629"/>
    </source>
</evidence>
<keyword evidence="4" id="KW-0966">Cell projection</keyword>
<keyword evidence="3" id="KW-0206">Cytoskeleton</keyword>
<dbReference type="InterPro" id="IPR018902">
    <property type="entry name" value="CMI2A-C-like_dom"/>
</dbReference>
<dbReference type="Proteomes" id="UP001174136">
    <property type="component" value="Unassembled WGS sequence"/>
</dbReference>
<dbReference type="GO" id="GO:0015630">
    <property type="term" value="C:microtubule cytoskeleton"/>
    <property type="evidence" value="ECO:0007669"/>
    <property type="project" value="UniProtKB-ARBA"/>
</dbReference>
<dbReference type="PANTHER" id="PTHR22146">
    <property type="entry name" value="CAT EYE SYNDROME CRITICAL REGION PROTEIN 6"/>
    <property type="match status" value="1"/>
</dbReference>
<dbReference type="PANTHER" id="PTHR22146:SF8">
    <property type="entry name" value="PROTEIN FAM166B"/>
    <property type="match status" value="1"/>
</dbReference>
<dbReference type="GO" id="GO:0005930">
    <property type="term" value="C:axoneme"/>
    <property type="evidence" value="ECO:0007669"/>
    <property type="project" value="UniProtKB-SubCell"/>
</dbReference>
<protein>
    <recommendedName>
        <fullName evidence="7">Ciliary microtubule inner protein 2B</fullName>
    </recommendedName>
</protein>
<evidence type="ECO:0000256" key="6">
    <source>
        <dbReference type="ARBA" id="ARBA00035661"/>
    </source>
</evidence>
<evidence type="ECO:0000256" key="5">
    <source>
        <dbReference type="ARBA" id="ARBA00035003"/>
    </source>
</evidence>
<evidence type="ECO:0000313" key="9">
    <source>
        <dbReference type="EMBL" id="KAK0152476.1"/>
    </source>
</evidence>
<gene>
    <name evidence="9" type="primary">fam166b</name>
    <name evidence="9" type="ORF">N1851_006004</name>
</gene>
<evidence type="ECO:0000256" key="2">
    <source>
        <dbReference type="ARBA" id="ARBA00022490"/>
    </source>
</evidence>
<comment type="function">
    <text evidence="5">Microtubule inner protein (MIP) part of the dynein-decorated doublet microtubules (DMTs) in cilia axoneme, which is required for motile cilia beating.</text>
</comment>
<accession>A0AA47P6D6</accession>
<organism evidence="9 10">
    <name type="scientific">Merluccius polli</name>
    <name type="common">Benguela hake</name>
    <name type="synonym">Merluccius cadenati</name>
    <dbReference type="NCBI Taxonomy" id="89951"/>
    <lineage>
        <taxon>Eukaryota</taxon>
        <taxon>Metazoa</taxon>
        <taxon>Chordata</taxon>
        <taxon>Craniata</taxon>
        <taxon>Vertebrata</taxon>
        <taxon>Euteleostomi</taxon>
        <taxon>Actinopterygii</taxon>
        <taxon>Neopterygii</taxon>
        <taxon>Teleostei</taxon>
        <taxon>Neoteleostei</taxon>
        <taxon>Acanthomorphata</taxon>
        <taxon>Zeiogadaria</taxon>
        <taxon>Gadariae</taxon>
        <taxon>Gadiformes</taxon>
        <taxon>Gadoidei</taxon>
        <taxon>Merlucciidae</taxon>
        <taxon>Merluccius</taxon>
    </lineage>
</organism>
<proteinExistence type="inferred from homology"/>
<sequence length="305" mass="33926">MRRIQRIPTFCATGCGPQGDKGVDIELCTKPFYAGYCPQLKYNMGRTYGQLTAKLLTSPDVPRSTRLVLHAGRLATNDGPDWTSDEMLGTTRMHREEHSNVDTMIPGYTGVLTWGFIPKRQKYFAQTYAQTCRGALTEFNRDQHTRVHLQTSELPVVSYRNPEFQVKKLNTPLTATCSELTPLKASDAWTALGSPYLMDERSPHKYFISGFTGYVPKSRFLIGRSYPATTNEALIQFGRELQCKFSSSADNLLRESSTLPPVSVSPSTRGQGPFYTGHGYGDTFGKLTHSALGVSNVKRSIEGKS</sequence>
<evidence type="ECO:0000313" key="10">
    <source>
        <dbReference type="Proteomes" id="UP001174136"/>
    </source>
</evidence>
<dbReference type="Pfam" id="PF10629">
    <property type="entry name" value="CMI2B-like"/>
    <property type="match status" value="1"/>
</dbReference>
<comment type="subcellular location">
    <subcellularLocation>
        <location evidence="1">Cytoplasm</location>
        <location evidence="1">Cytoskeleton</location>
        <location evidence="1">Cilium axoneme</location>
    </subcellularLocation>
</comment>
<keyword evidence="2" id="KW-0963">Cytoplasm</keyword>
<comment type="caution">
    <text evidence="9">The sequence shown here is derived from an EMBL/GenBank/DDBJ whole genome shotgun (WGS) entry which is preliminary data.</text>
</comment>
<evidence type="ECO:0000256" key="7">
    <source>
        <dbReference type="ARBA" id="ARBA00041163"/>
    </source>
</evidence>
<evidence type="ECO:0000256" key="3">
    <source>
        <dbReference type="ARBA" id="ARBA00023212"/>
    </source>
</evidence>
<feature type="domain" description="Ciliary microtubule inner protein 2A-C-like" evidence="8">
    <location>
        <begin position="31"/>
        <end position="58"/>
    </location>
</feature>
<evidence type="ECO:0000256" key="4">
    <source>
        <dbReference type="ARBA" id="ARBA00023273"/>
    </source>
</evidence>
<reference evidence="9" key="1">
    <citation type="journal article" date="2023" name="Front. Mar. Sci.">
        <title>A new Merluccius polli reference genome to investigate the effects of global change in West African waters.</title>
        <authorList>
            <person name="Mateo J.L."/>
            <person name="Blanco-Fernandez C."/>
            <person name="Garcia-Vazquez E."/>
            <person name="Machado-Schiaffino G."/>
        </authorList>
    </citation>
    <scope>NUCLEOTIDE SEQUENCE</scope>
    <source>
        <strain evidence="9">C29</strain>
        <tissue evidence="9">Fin</tissue>
    </source>
</reference>